<evidence type="ECO:0000313" key="3">
    <source>
        <dbReference type="Proteomes" id="UP001519460"/>
    </source>
</evidence>
<dbReference type="AlphaFoldDB" id="A0ABD0JND7"/>
<evidence type="ECO:0008006" key="4">
    <source>
        <dbReference type="Google" id="ProtNLM"/>
    </source>
</evidence>
<reference evidence="2 3" key="1">
    <citation type="journal article" date="2023" name="Sci. Data">
        <title>Genome assembly of the Korean intertidal mud-creeper Batillaria attramentaria.</title>
        <authorList>
            <person name="Patra A.K."/>
            <person name="Ho P.T."/>
            <person name="Jun S."/>
            <person name="Lee S.J."/>
            <person name="Kim Y."/>
            <person name="Won Y.J."/>
        </authorList>
    </citation>
    <scope>NUCLEOTIDE SEQUENCE [LARGE SCALE GENOMIC DNA]</scope>
    <source>
        <strain evidence="2">Wonlab-2016</strain>
    </source>
</reference>
<dbReference type="EMBL" id="JACVVK020000383">
    <property type="protein sequence ID" value="KAK7476173.1"/>
    <property type="molecule type" value="Genomic_DNA"/>
</dbReference>
<sequence>MCKHSHITHFFVSVCDTCEEFELKFSQGNLGVVITVDLITLLTNKGKSLKNTPEVGKFFQAINAFLNTREEKEAEVIIHTENPHLLGEFDKKVDDKLLKLIPDGSLYNEIYERFIYDKNHVVFNVTLRKVQTQPSTNEFCTKVSVNKGIVDPTHAQMKRLFESKSGTTSKGSGGKTLPQFFSGRVLEVPARSERTNDKVPFQESYKIQAKPAKNTNRLPKTQTSARLQEQIRIWWEDDNLPHYISAFTKQPGGGFILLGVREDTDSSNKSTGWFRCQGPVFDEQARKTVEGEILRRVKNDMLWSGGFREDVVQVNFCPVENGEEGECVVEVAVNQYPDLSFFDKDGPRSYKLNGNKPSPYGFEEWRKLMSATTTEEKDSKQQTKAKKREGLKE</sequence>
<dbReference type="Proteomes" id="UP001519460">
    <property type="component" value="Unassembled WGS sequence"/>
</dbReference>
<name>A0ABD0JND7_9CAEN</name>
<gene>
    <name evidence="2" type="ORF">BaRGS_00032597</name>
</gene>
<accession>A0ABD0JND7</accession>
<evidence type="ECO:0000313" key="2">
    <source>
        <dbReference type="EMBL" id="KAK7476173.1"/>
    </source>
</evidence>
<keyword evidence="3" id="KW-1185">Reference proteome</keyword>
<feature type="region of interest" description="Disordered" evidence="1">
    <location>
        <begin position="371"/>
        <end position="393"/>
    </location>
</feature>
<comment type="caution">
    <text evidence="2">The sequence shown here is derived from an EMBL/GenBank/DDBJ whole genome shotgun (WGS) entry which is preliminary data.</text>
</comment>
<organism evidence="2 3">
    <name type="scientific">Batillaria attramentaria</name>
    <dbReference type="NCBI Taxonomy" id="370345"/>
    <lineage>
        <taxon>Eukaryota</taxon>
        <taxon>Metazoa</taxon>
        <taxon>Spiralia</taxon>
        <taxon>Lophotrochozoa</taxon>
        <taxon>Mollusca</taxon>
        <taxon>Gastropoda</taxon>
        <taxon>Caenogastropoda</taxon>
        <taxon>Sorbeoconcha</taxon>
        <taxon>Cerithioidea</taxon>
        <taxon>Batillariidae</taxon>
        <taxon>Batillaria</taxon>
    </lineage>
</organism>
<evidence type="ECO:0000256" key="1">
    <source>
        <dbReference type="SAM" id="MobiDB-lite"/>
    </source>
</evidence>
<protein>
    <recommendedName>
        <fullName evidence="4">Schlafen AlbA-2 domain-containing protein</fullName>
    </recommendedName>
</protein>
<proteinExistence type="predicted"/>